<sequence>MKKSALQGSRHVGPPATKTRAICFVSTAADDLSLPASTKGEKLIRRAFEHQIGVFVEGSCNLFASSSESFRLHDSLERILAAWSASPLTGWLCGVPKKDVGRIVSIAAQGRSIKAGRCR</sequence>
<keyword evidence="2" id="KW-1185">Reference proteome</keyword>
<comment type="caution">
    <text evidence="1">The sequence shown here is derived from an EMBL/GenBank/DDBJ whole genome shotgun (WGS) entry which is preliminary data.</text>
</comment>
<dbReference type="EMBL" id="LFZO01000173">
    <property type="protein sequence ID" value="KXT11923.1"/>
    <property type="molecule type" value="Genomic_DNA"/>
</dbReference>
<dbReference type="Proteomes" id="UP000073492">
    <property type="component" value="Unassembled WGS sequence"/>
</dbReference>
<name>A0A139IB07_9PEZI</name>
<gene>
    <name evidence="1" type="ORF">AC579_8591</name>
</gene>
<evidence type="ECO:0000313" key="2">
    <source>
        <dbReference type="Proteomes" id="UP000073492"/>
    </source>
</evidence>
<organism evidence="1 2">
    <name type="scientific">Pseudocercospora musae</name>
    <dbReference type="NCBI Taxonomy" id="113226"/>
    <lineage>
        <taxon>Eukaryota</taxon>
        <taxon>Fungi</taxon>
        <taxon>Dikarya</taxon>
        <taxon>Ascomycota</taxon>
        <taxon>Pezizomycotina</taxon>
        <taxon>Dothideomycetes</taxon>
        <taxon>Dothideomycetidae</taxon>
        <taxon>Mycosphaerellales</taxon>
        <taxon>Mycosphaerellaceae</taxon>
        <taxon>Pseudocercospora</taxon>
    </lineage>
</organism>
<proteinExistence type="predicted"/>
<reference evidence="1 2" key="1">
    <citation type="submission" date="2015-07" db="EMBL/GenBank/DDBJ databases">
        <title>Comparative genomics of the Sigatoka disease complex on banana suggests a link between parallel evolutionary changes in Pseudocercospora fijiensis and Pseudocercospora eumusae and increased virulence on the banana host.</title>
        <authorList>
            <person name="Chang T.-C."/>
            <person name="Salvucci A."/>
            <person name="Crous P.W."/>
            <person name="Stergiopoulos I."/>
        </authorList>
    </citation>
    <scope>NUCLEOTIDE SEQUENCE [LARGE SCALE GENOMIC DNA]</scope>
    <source>
        <strain evidence="1 2">CBS 116634</strain>
    </source>
</reference>
<accession>A0A139IB07</accession>
<dbReference type="AlphaFoldDB" id="A0A139IB07"/>
<evidence type="ECO:0000313" key="1">
    <source>
        <dbReference type="EMBL" id="KXT11923.1"/>
    </source>
</evidence>
<protein>
    <submittedName>
        <fullName evidence="1">Uncharacterized protein</fullName>
    </submittedName>
</protein>